<dbReference type="Proteomes" id="UP001151081">
    <property type="component" value="Unassembled WGS sequence"/>
</dbReference>
<keyword evidence="3" id="KW-1185">Reference proteome</keyword>
<dbReference type="InterPro" id="IPR003795">
    <property type="entry name" value="DUF192"/>
</dbReference>
<dbReference type="PANTHER" id="PTHR37953">
    <property type="entry name" value="UPF0127 PROTEIN MJ1496"/>
    <property type="match status" value="1"/>
</dbReference>
<evidence type="ECO:0000313" key="2">
    <source>
        <dbReference type="EMBL" id="MDC3983940.1"/>
    </source>
</evidence>
<dbReference type="EMBL" id="JAGTJJ010000017">
    <property type="protein sequence ID" value="MDC3983940.1"/>
    <property type="molecule type" value="Genomic_DNA"/>
</dbReference>
<feature type="compositionally biased region" description="Basic and acidic residues" evidence="1">
    <location>
        <begin position="25"/>
        <end position="35"/>
    </location>
</feature>
<organism evidence="2 3">
    <name type="scientific">Polyangium jinanense</name>
    <dbReference type="NCBI Taxonomy" id="2829994"/>
    <lineage>
        <taxon>Bacteria</taxon>
        <taxon>Pseudomonadati</taxon>
        <taxon>Myxococcota</taxon>
        <taxon>Polyangia</taxon>
        <taxon>Polyangiales</taxon>
        <taxon>Polyangiaceae</taxon>
        <taxon>Polyangium</taxon>
    </lineage>
</organism>
<dbReference type="PANTHER" id="PTHR37953:SF1">
    <property type="entry name" value="UPF0127 PROTEIN MJ1496"/>
    <property type="match status" value="1"/>
</dbReference>
<reference evidence="2 3" key="1">
    <citation type="submission" date="2021-04" db="EMBL/GenBank/DDBJ databases">
        <title>Genome analysis of Polyangium sp.</title>
        <authorList>
            <person name="Li Y."/>
            <person name="Wang J."/>
        </authorList>
    </citation>
    <scope>NUCLEOTIDE SEQUENCE [LARGE SCALE GENOMIC DNA]</scope>
    <source>
        <strain evidence="2 3">SDU14</strain>
    </source>
</reference>
<feature type="region of interest" description="Disordered" evidence="1">
    <location>
        <begin position="25"/>
        <end position="81"/>
    </location>
</feature>
<evidence type="ECO:0000313" key="3">
    <source>
        <dbReference type="Proteomes" id="UP001151081"/>
    </source>
</evidence>
<dbReference type="PROSITE" id="PS51257">
    <property type="entry name" value="PROKAR_LIPOPROTEIN"/>
    <property type="match status" value="1"/>
</dbReference>
<protein>
    <submittedName>
        <fullName evidence="2">DUF192 domain-containing protein</fullName>
    </submittedName>
</protein>
<dbReference type="InterPro" id="IPR038695">
    <property type="entry name" value="Saro_0823-like_sf"/>
</dbReference>
<dbReference type="AlphaFoldDB" id="A0A9X3X7D5"/>
<evidence type="ECO:0000256" key="1">
    <source>
        <dbReference type="SAM" id="MobiDB-lite"/>
    </source>
</evidence>
<proteinExistence type="predicted"/>
<comment type="caution">
    <text evidence="2">The sequence shown here is derived from an EMBL/GenBank/DDBJ whole genome shotgun (WGS) entry which is preliminary data.</text>
</comment>
<name>A0A9X3X7D5_9BACT</name>
<gene>
    <name evidence="2" type="ORF">KEG57_25750</name>
</gene>
<sequence length="210" mass="23393">MAVTKLSIALSLGFLVVACEPRVEEPVPPPHDARPEPIGQEAQASENRPSKTRCIHPTEDKPKRTLAQTGPDPACPPDDLAKPPVLREGKVVFADAKDETVTVEIAQRDHERARGLMYRKHMDEQRGMIFVFDRNEVHQFWMHNTCIPLDMLFVDADGTIVGIEENTPTMNDSTFSVPCPSRYVIEVNAGYCRRHGVRAGQKVRLEGIAG</sequence>
<accession>A0A9X3X7D5</accession>
<dbReference type="Gene3D" id="2.60.120.1140">
    <property type="entry name" value="Protein of unknown function DUF192"/>
    <property type="match status" value="1"/>
</dbReference>
<dbReference type="Pfam" id="PF02643">
    <property type="entry name" value="DUF192"/>
    <property type="match status" value="1"/>
</dbReference>
<dbReference type="RefSeq" id="WP_272424683.1">
    <property type="nucleotide sequence ID" value="NZ_JAGTJJ010000017.1"/>
</dbReference>